<proteinExistence type="inferred from homology"/>
<evidence type="ECO:0000256" key="7">
    <source>
        <dbReference type="PIRSR" id="PIRSR000303-1"/>
    </source>
</evidence>
<organism evidence="9 10">
    <name type="scientific">Sungouiella intermedia</name>
    <dbReference type="NCBI Taxonomy" id="45354"/>
    <lineage>
        <taxon>Eukaryota</taxon>
        <taxon>Fungi</taxon>
        <taxon>Dikarya</taxon>
        <taxon>Ascomycota</taxon>
        <taxon>Saccharomycotina</taxon>
        <taxon>Pichiomycetes</taxon>
        <taxon>Metschnikowiaceae</taxon>
        <taxon>Sungouiella</taxon>
    </lineage>
</organism>
<keyword evidence="10" id="KW-1185">Reference proteome</keyword>
<accession>A0A1L0BKR9</accession>
<dbReference type="STRING" id="45354.A0A1L0BKR9"/>
<comment type="similarity">
    <text evidence="1 8">Belongs to the glutathione peroxidase family.</text>
</comment>
<evidence type="ECO:0000256" key="5">
    <source>
        <dbReference type="ARBA" id="ARBA00023284"/>
    </source>
</evidence>
<dbReference type="GO" id="GO:0140824">
    <property type="term" value="F:thioredoxin-dependent peroxiredoxin activity"/>
    <property type="evidence" value="ECO:0007669"/>
    <property type="project" value="UniProtKB-EC"/>
</dbReference>
<evidence type="ECO:0000256" key="2">
    <source>
        <dbReference type="ARBA" id="ARBA00022559"/>
    </source>
</evidence>
<dbReference type="PIRSF" id="PIRSF000303">
    <property type="entry name" value="Glutathion_perox"/>
    <property type="match status" value="1"/>
</dbReference>
<dbReference type="FunFam" id="3.40.30.10:FF:000010">
    <property type="entry name" value="Glutathione peroxidase"/>
    <property type="match status" value="1"/>
</dbReference>
<dbReference type="PROSITE" id="PS00460">
    <property type="entry name" value="GLUTATHIONE_PEROXID_1"/>
    <property type="match status" value="1"/>
</dbReference>
<sequence>MTETNKSSTQYNKEFYSLSATDELGKEKSFESLRGKVVVIVNVASLCGFTPQYKDLEYLHQKYHGQGLEILAFPCNQFGGQEPSNHTSIQKFVRTNFNVTFPILQKVEVNGNSAHQVYSYLKEQKHGALGFKGVRWNFEKFVVDRRGNVVARILSGTTPDQMEPLISQLLELKIE</sequence>
<gene>
    <name evidence="9" type="ORF">SAMEA4029010_CIC11G00000002425</name>
</gene>
<dbReference type="PANTHER" id="PTHR11592:SF78">
    <property type="entry name" value="GLUTATHIONE PEROXIDASE"/>
    <property type="match status" value="1"/>
</dbReference>
<keyword evidence="4 8" id="KW-0560">Oxidoreductase</keyword>
<dbReference type="Proteomes" id="UP000182334">
    <property type="component" value="Chromosome II"/>
</dbReference>
<feature type="active site" evidence="7">
    <location>
        <position position="47"/>
    </location>
</feature>
<dbReference type="CDD" id="cd00340">
    <property type="entry name" value="GSH_Peroxidase"/>
    <property type="match status" value="1"/>
</dbReference>
<dbReference type="PANTHER" id="PTHR11592">
    <property type="entry name" value="GLUTATHIONE PEROXIDASE"/>
    <property type="match status" value="1"/>
</dbReference>
<protein>
    <recommendedName>
        <fullName evidence="8">Glutathione peroxidase</fullName>
    </recommendedName>
</protein>
<dbReference type="AlphaFoldDB" id="A0A1L0BKR9"/>
<dbReference type="InterPro" id="IPR036249">
    <property type="entry name" value="Thioredoxin-like_sf"/>
</dbReference>
<dbReference type="GO" id="GO:0034599">
    <property type="term" value="P:cellular response to oxidative stress"/>
    <property type="evidence" value="ECO:0007669"/>
    <property type="project" value="TreeGrafter"/>
</dbReference>
<keyword evidence="5" id="KW-0676">Redox-active center</keyword>
<evidence type="ECO:0000313" key="10">
    <source>
        <dbReference type="Proteomes" id="UP000182334"/>
    </source>
</evidence>
<keyword evidence="2 8" id="KW-0575">Peroxidase</keyword>
<name>A0A1L0BKR9_9ASCO</name>
<dbReference type="InterPro" id="IPR029759">
    <property type="entry name" value="GPX_AS"/>
</dbReference>
<dbReference type="InterPro" id="IPR000889">
    <property type="entry name" value="Glutathione_peroxidase"/>
</dbReference>
<dbReference type="OrthoDB" id="446890at2759"/>
<dbReference type="Gene3D" id="3.40.30.10">
    <property type="entry name" value="Glutaredoxin"/>
    <property type="match status" value="1"/>
</dbReference>
<dbReference type="EMBL" id="LT635757">
    <property type="protein sequence ID" value="SGZ50786.1"/>
    <property type="molecule type" value="Genomic_DNA"/>
</dbReference>
<dbReference type="Pfam" id="PF00255">
    <property type="entry name" value="GSHPx"/>
    <property type="match status" value="1"/>
</dbReference>
<comment type="catalytic activity">
    <reaction evidence="6">
        <text>a hydroperoxide + [thioredoxin]-dithiol = an alcohol + [thioredoxin]-disulfide + H2O</text>
        <dbReference type="Rhea" id="RHEA:62620"/>
        <dbReference type="Rhea" id="RHEA-COMP:10698"/>
        <dbReference type="Rhea" id="RHEA-COMP:10700"/>
        <dbReference type="ChEBI" id="CHEBI:15377"/>
        <dbReference type="ChEBI" id="CHEBI:29950"/>
        <dbReference type="ChEBI" id="CHEBI:30879"/>
        <dbReference type="ChEBI" id="CHEBI:35924"/>
        <dbReference type="ChEBI" id="CHEBI:50058"/>
        <dbReference type="EC" id="1.11.1.24"/>
    </reaction>
</comment>
<reference evidence="9 10" key="1">
    <citation type="submission" date="2016-10" db="EMBL/GenBank/DDBJ databases">
        <authorList>
            <person name="de Groot N.N."/>
        </authorList>
    </citation>
    <scope>NUCLEOTIDE SEQUENCE [LARGE SCALE GENOMIC DNA]</scope>
    <source>
        <strain evidence="9 10">CBS 141442</strain>
    </source>
</reference>
<evidence type="ECO:0000256" key="4">
    <source>
        <dbReference type="ARBA" id="ARBA00023002"/>
    </source>
</evidence>
<evidence type="ECO:0000313" key="9">
    <source>
        <dbReference type="EMBL" id="SGZ50786.1"/>
    </source>
</evidence>
<dbReference type="PRINTS" id="PR01011">
    <property type="entry name" value="GLUTPROXDASE"/>
</dbReference>
<evidence type="ECO:0000256" key="1">
    <source>
        <dbReference type="ARBA" id="ARBA00006926"/>
    </source>
</evidence>
<evidence type="ECO:0000256" key="8">
    <source>
        <dbReference type="RuleBase" id="RU000499"/>
    </source>
</evidence>
<evidence type="ECO:0000256" key="3">
    <source>
        <dbReference type="ARBA" id="ARBA00022862"/>
    </source>
</evidence>
<dbReference type="SUPFAM" id="SSF52833">
    <property type="entry name" value="Thioredoxin-like"/>
    <property type="match status" value="1"/>
</dbReference>
<evidence type="ECO:0000256" key="6">
    <source>
        <dbReference type="ARBA" id="ARBA00049091"/>
    </source>
</evidence>
<dbReference type="PROSITE" id="PS00763">
    <property type="entry name" value="GLUTATHIONE_PEROXID_2"/>
    <property type="match status" value="1"/>
</dbReference>
<dbReference type="InterPro" id="IPR029760">
    <property type="entry name" value="GPX_CS"/>
</dbReference>
<dbReference type="PROSITE" id="PS51355">
    <property type="entry name" value="GLUTATHIONE_PEROXID_3"/>
    <property type="match status" value="1"/>
</dbReference>
<keyword evidence="3" id="KW-0049">Antioxidant</keyword>